<feature type="transmembrane region" description="Helical" evidence="1">
    <location>
        <begin position="27"/>
        <end position="47"/>
    </location>
</feature>
<feature type="transmembrane region" description="Helical" evidence="1">
    <location>
        <begin position="150"/>
        <end position="168"/>
    </location>
</feature>
<proteinExistence type="predicted"/>
<dbReference type="InterPro" id="IPR002760">
    <property type="entry name" value="O_anti_polymase"/>
</dbReference>
<name>I8HZM7_9GAMM</name>
<feature type="transmembrane region" description="Helical" evidence="1">
    <location>
        <begin position="383"/>
        <end position="401"/>
    </location>
</feature>
<feature type="transmembrane region" description="Helical" evidence="1">
    <location>
        <begin position="226"/>
        <end position="244"/>
    </location>
</feature>
<dbReference type="AlphaFoldDB" id="I8HZM7"/>
<keyword evidence="1" id="KW-0812">Transmembrane</keyword>
<accession>I8HZM7</accession>
<reference evidence="2 3" key="1">
    <citation type="journal article" date="2012" name="J. Bacteriol.">
        <title>Genome Sequence of n-Alkane-Degrading Hydrocarboniphaga effusa Strain AP103T (ATCC BAA-332T).</title>
        <authorList>
            <person name="Chang H.K."/>
            <person name="Zylstra G.J."/>
            <person name="Chae J.C."/>
        </authorList>
    </citation>
    <scope>NUCLEOTIDE SEQUENCE [LARGE SCALE GENOMIC DNA]</scope>
    <source>
        <strain evidence="2 3">AP103</strain>
    </source>
</reference>
<dbReference type="Proteomes" id="UP000003704">
    <property type="component" value="Unassembled WGS sequence"/>
</dbReference>
<evidence type="ECO:0000256" key="1">
    <source>
        <dbReference type="SAM" id="Phobius"/>
    </source>
</evidence>
<protein>
    <recommendedName>
        <fullName evidence="4">Oligosaccharide repeat unit polymerase</fullName>
    </recommendedName>
</protein>
<dbReference type="NCBIfam" id="TIGR04370">
    <property type="entry name" value="glyco_rpt_poly"/>
    <property type="match status" value="1"/>
</dbReference>
<evidence type="ECO:0008006" key="4">
    <source>
        <dbReference type="Google" id="ProtNLM"/>
    </source>
</evidence>
<dbReference type="OrthoDB" id="961798at2"/>
<keyword evidence="3" id="KW-1185">Reference proteome</keyword>
<comment type="caution">
    <text evidence="2">The sequence shown here is derived from an EMBL/GenBank/DDBJ whole genome shotgun (WGS) entry which is preliminary data.</text>
</comment>
<dbReference type="Pfam" id="PF01901">
    <property type="entry name" value="O_anti_polymase"/>
    <property type="match status" value="1"/>
</dbReference>
<sequence length="424" mass="46961">MATFLYCLCLIAPLLLFKKRDIFQPEMIVNAYFVVFIGIGPLAMQAFAPSLYLSGNYDFVLQLISLGYISLNAGFLLSKLTFNSSMISGAAQKRAATFKPTGYRSIAKLLIGIGTVFLLLFFLRAGGIPLLATNKEAARTAALENSGAGYILWLATLSMTGILLYAAIEYWNSKKYGTSPSTWIIISGIFVGIALAGTGSRRYTFWTLIYILSSFHYFRKEISFKYFIAFGLLAFLGVNLFEMYRNAGSDTTTSLLTASYYRVIVYFNNLEATFSAFQSAELMYGKTFFMDILTVLPGKQVDFQSWIKEVTGMEFEGFGVPPTIVGDLYINFGIPGVALGCFVFAYLLRSYYLRSTHPTSRSPITIVSYIMILEVAIRTLTSGISAQAMGALWVFIVLASIKISRKIFFSASNQKSGLPSFSAY</sequence>
<gene>
    <name evidence="2" type="ORF">WQQ_26430</name>
</gene>
<feature type="transmembrane region" description="Helical" evidence="1">
    <location>
        <begin position="59"/>
        <end position="77"/>
    </location>
</feature>
<feature type="transmembrane region" description="Helical" evidence="1">
    <location>
        <begin position="180"/>
        <end position="197"/>
    </location>
</feature>
<feature type="transmembrane region" description="Helical" evidence="1">
    <location>
        <begin position="328"/>
        <end position="348"/>
    </location>
</feature>
<keyword evidence="1" id="KW-1133">Transmembrane helix</keyword>
<dbReference type="RefSeq" id="WP_007185586.1">
    <property type="nucleotide sequence ID" value="NZ_AKGD01000002.1"/>
</dbReference>
<organism evidence="2 3">
    <name type="scientific">Hydrocarboniphaga effusa AP103</name>
    <dbReference type="NCBI Taxonomy" id="1172194"/>
    <lineage>
        <taxon>Bacteria</taxon>
        <taxon>Pseudomonadati</taxon>
        <taxon>Pseudomonadota</taxon>
        <taxon>Gammaproteobacteria</taxon>
        <taxon>Nevskiales</taxon>
        <taxon>Nevskiaceae</taxon>
        <taxon>Hydrocarboniphaga</taxon>
    </lineage>
</organism>
<dbReference type="STRING" id="1172194.WQQ_26430"/>
<keyword evidence="1" id="KW-0472">Membrane</keyword>
<evidence type="ECO:0000313" key="2">
    <source>
        <dbReference type="EMBL" id="EIT69061.1"/>
    </source>
</evidence>
<feature type="transmembrane region" description="Helical" evidence="1">
    <location>
        <begin position="109"/>
        <end position="130"/>
    </location>
</feature>
<dbReference type="EMBL" id="AKGD01000002">
    <property type="protein sequence ID" value="EIT69061.1"/>
    <property type="molecule type" value="Genomic_DNA"/>
</dbReference>
<evidence type="ECO:0000313" key="3">
    <source>
        <dbReference type="Proteomes" id="UP000003704"/>
    </source>
</evidence>